<keyword evidence="19" id="KW-1185">Reference proteome</keyword>
<evidence type="ECO:0000256" key="11">
    <source>
        <dbReference type="ARBA" id="ARBA00022989"/>
    </source>
</evidence>
<evidence type="ECO:0000256" key="14">
    <source>
        <dbReference type="SAM" id="MobiDB-lite"/>
    </source>
</evidence>
<evidence type="ECO:0000259" key="16">
    <source>
        <dbReference type="PROSITE" id="PS50109"/>
    </source>
</evidence>
<organism evidence="18 19">
    <name type="scientific">Paenibacillus cookii</name>
    <dbReference type="NCBI Taxonomy" id="157839"/>
    <lineage>
        <taxon>Bacteria</taxon>
        <taxon>Bacillati</taxon>
        <taxon>Bacillota</taxon>
        <taxon>Bacilli</taxon>
        <taxon>Bacillales</taxon>
        <taxon>Paenibacillaceae</taxon>
        <taxon>Paenibacillus</taxon>
    </lineage>
</organism>
<evidence type="ECO:0000256" key="15">
    <source>
        <dbReference type="SAM" id="Phobius"/>
    </source>
</evidence>
<dbReference type="GO" id="GO:0016301">
    <property type="term" value="F:kinase activity"/>
    <property type="evidence" value="ECO:0007669"/>
    <property type="project" value="UniProtKB-KW"/>
</dbReference>
<feature type="transmembrane region" description="Helical" evidence="15">
    <location>
        <begin position="322"/>
        <end position="345"/>
    </location>
</feature>
<dbReference type="EMBL" id="BORW01000001">
    <property type="protein sequence ID" value="GIO65692.1"/>
    <property type="molecule type" value="Genomic_DNA"/>
</dbReference>
<dbReference type="RefSeq" id="WP_212947334.1">
    <property type="nucleotide sequence ID" value="NZ_BORW01000001.1"/>
</dbReference>
<evidence type="ECO:0000256" key="3">
    <source>
        <dbReference type="ARBA" id="ARBA00012438"/>
    </source>
</evidence>
<sequence>MPKRMRPWADLFIRRLERYSLQQRLFFSYIVIILIPGIVFSLIMFRQLNESYTKDVIRKSESSIEVEKTNIQNNMETMERAVQIALSDREVMNYIDRSTDPDPAELIEFSSNTMNNLLRLQFNNPDLEHIRIFSDNLLISEIWPVFLKESRVANEPWYDEVLRLNGGALWEISERDKEPIQNHIRDEKEFRQKMSLLREIEYPKGKHVGIIQVDMLLSRFFPSTYAGHSNGQSQMFVVTPSGGLYYDPSRSLLPASELAAARLAEKLSPTEHAGAYRHFNLSLSGEPYLAVYAYIDSIGAYVVQLTSLQAGLADLNKARNTILLVNVVLIAILSVSTFFLNSLILKKLRQLTLSMKKIRQGDFNVQLPVGGGSEVGELTFHFRKMMGKINELIADAVNKQAATKEAELKTLKNQIDSHFLYNTLENIKMLAEVENQRPISDALTSLGSMMRYNLRWSGEYVRLREELNHARHYVALMNLRFDQRIVLRAELTERDLDLEVLKMSLQPIIENAVKHGLNGHAASEGNLTITLTTYTDERAQMIVIEDNGAGMSPEKTRRLNEKIRASDDGRSMETSADSGGTSGRAAGGNGIGLRNVHQRLQLFYGSEYGLWVESEEHRYTRVMIKLPYFNLIGGETEHVQTLDRR</sequence>
<comment type="subcellular location">
    <subcellularLocation>
        <location evidence="2">Cell membrane</location>
        <topology evidence="2">Multi-pass membrane protein</topology>
    </subcellularLocation>
</comment>
<name>A0ABQ4LR25_9BACL</name>
<evidence type="ECO:0000256" key="13">
    <source>
        <dbReference type="ARBA" id="ARBA00023136"/>
    </source>
</evidence>
<accession>A0ABQ4LR25</accession>
<dbReference type="Pfam" id="PF00672">
    <property type="entry name" value="HAMP"/>
    <property type="match status" value="1"/>
</dbReference>
<dbReference type="InterPro" id="IPR003594">
    <property type="entry name" value="HATPase_dom"/>
</dbReference>
<dbReference type="SUPFAM" id="SSF158472">
    <property type="entry name" value="HAMP domain-like"/>
    <property type="match status" value="1"/>
</dbReference>
<dbReference type="Gene3D" id="3.30.565.10">
    <property type="entry name" value="Histidine kinase-like ATPase, C-terminal domain"/>
    <property type="match status" value="1"/>
</dbReference>
<keyword evidence="8" id="KW-0547">Nucleotide-binding</keyword>
<dbReference type="InterPro" id="IPR005467">
    <property type="entry name" value="His_kinase_dom"/>
</dbReference>
<protein>
    <recommendedName>
        <fullName evidence="3">histidine kinase</fullName>
        <ecNumber evidence="3">2.7.13.3</ecNumber>
    </recommendedName>
</protein>
<comment type="catalytic activity">
    <reaction evidence="1">
        <text>ATP + protein L-histidine = ADP + protein N-phospho-L-histidine.</text>
        <dbReference type="EC" id="2.7.13.3"/>
    </reaction>
</comment>
<evidence type="ECO:0000256" key="8">
    <source>
        <dbReference type="ARBA" id="ARBA00022741"/>
    </source>
</evidence>
<keyword evidence="11 15" id="KW-1133">Transmembrane helix</keyword>
<dbReference type="PROSITE" id="PS50885">
    <property type="entry name" value="HAMP"/>
    <property type="match status" value="1"/>
</dbReference>
<dbReference type="SMART" id="SM00304">
    <property type="entry name" value="HAMP"/>
    <property type="match status" value="1"/>
</dbReference>
<feature type="region of interest" description="Disordered" evidence="14">
    <location>
        <begin position="563"/>
        <end position="589"/>
    </location>
</feature>
<dbReference type="CDD" id="cd06225">
    <property type="entry name" value="HAMP"/>
    <property type="match status" value="1"/>
</dbReference>
<dbReference type="InterPro" id="IPR004358">
    <property type="entry name" value="Sig_transdc_His_kin-like_C"/>
</dbReference>
<dbReference type="Pfam" id="PF06580">
    <property type="entry name" value="His_kinase"/>
    <property type="match status" value="1"/>
</dbReference>
<dbReference type="InterPro" id="IPR050640">
    <property type="entry name" value="Bact_2-comp_sensor_kinase"/>
</dbReference>
<evidence type="ECO:0000256" key="5">
    <source>
        <dbReference type="ARBA" id="ARBA00022553"/>
    </source>
</evidence>
<dbReference type="PRINTS" id="PR00344">
    <property type="entry name" value="BCTRLSENSOR"/>
</dbReference>
<dbReference type="SUPFAM" id="SSF55874">
    <property type="entry name" value="ATPase domain of HSP90 chaperone/DNA topoisomerase II/histidine kinase"/>
    <property type="match status" value="1"/>
</dbReference>
<evidence type="ECO:0000256" key="6">
    <source>
        <dbReference type="ARBA" id="ARBA00022679"/>
    </source>
</evidence>
<proteinExistence type="predicted"/>
<dbReference type="Proteomes" id="UP000680638">
    <property type="component" value="Unassembled WGS sequence"/>
</dbReference>
<keyword evidence="5" id="KW-0597">Phosphoprotein</keyword>
<feature type="domain" description="HAMP" evidence="17">
    <location>
        <begin position="342"/>
        <end position="394"/>
    </location>
</feature>
<dbReference type="Pfam" id="PF02518">
    <property type="entry name" value="HATPase_c"/>
    <property type="match status" value="1"/>
</dbReference>
<keyword evidence="10" id="KW-0067">ATP-binding</keyword>
<keyword evidence="6" id="KW-0808">Transferase</keyword>
<keyword evidence="4" id="KW-1003">Cell membrane</keyword>
<dbReference type="EC" id="2.7.13.3" evidence="3"/>
<gene>
    <name evidence="18" type="primary">yesM_1</name>
    <name evidence="18" type="ORF">J21TS3_05130</name>
</gene>
<dbReference type="Gene3D" id="6.10.340.10">
    <property type="match status" value="1"/>
</dbReference>
<dbReference type="PANTHER" id="PTHR34220:SF11">
    <property type="entry name" value="SENSOR PROTEIN KINASE HPTS"/>
    <property type="match status" value="1"/>
</dbReference>
<evidence type="ECO:0000256" key="1">
    <source>
        <dbReference type="ARBA" id="ARBA00000085"/>
    </source>
</evidence>
<keyword evidence="7 15" id="KW-0812">Transmembrane</keyword>
<evidence type="ECO:0000256" key="9">
    <source>
        <dbReference type="ARBA" id="ARBA00022777"/>
    </source>
</evidence>
<dbReference type="InterPro" id="IPR010559">
    <property type="entry name" value="Sig_transdc_His_kin_internal"/>
</dbReference>
<comment type="caution">
    <text evidence="18">The sequence shown here is derived from an EMBL/GenBank/DDBJ whole genome shotgun (WGS) entry which is preliminary data.</text>
</comment>
<evidence type="ECO:0000256" key="10">
    <source>
        <dbReference type="ARBA" id="ARBA00022840"/>
    </source>
</evidence>
<keyword evidence="13 15" id="KW-0472">Membrane</keyword>
<feature type="transmembrane region" description="Helical" evidence="15">
    <location>
        <begin position="25"/>
        <end position="45"/>
    </location>
</feature>
<evidence type="ECO:0000313" key="19">
    <source>
        <dbReference type="Proteomes" id="UP000680638"/>
    </source>
</evidence>
<dbReference type="PROSITE" id="PS50109">
    <property type="entry name" value="HIS_KIN"/>
    <property type="match status" value="1"/>
</dbReference>
<evidence type="ECO:0000259" key="17">
    <source>
        <dbReference type="PROSITE" id="PS50885"/>
    </source>
</evidence>
<reference evidence="18 19" key="1">
    <citation type="submission" date="2021-03" db="EMBL/GenBank/DDBJ databases">
        <title>Antimicrobial resistance genes in bacteria isolated from Japanese honey, and their potential for conferring macrolide and lincosamide resistance in the American foulbrood pathogen Paenibacillus larvae.</title>
        <authorList>
            <person name="Okamoto M."/>
            <person name="Kumagai M."/>
            <person name="Kanamori H."/>
            <person name="Takamatsu D."/>
        </authorList>
    </citation>
    <scope>NUCLEOTIDE SEQUENCE [LARGE SCALE GENOMIC DNA]</scope>
    <source>
        <strain evidence="18 19">J21TS3</strain>
    </source>
</reference>
<evidence type="ECO:0000256" key="4">
    <source>
        <dbReference type="ARBA" id="ARBA00022475"/>
    </source>
</evidence>
<keyword evidence="9 18" id="KW-0418">Kinase</keyword>
<dbReference type="InterPro" id="IPR003660">
    <property type="entry name" value="HAMP_dom"/>
</dbReference>
<keyword evidence="12" id="KW-0902">Two-component regulatory system</keyword>
<evidence type="ECO:0000256" key="7">
    <source>
        <dbReference type="ARBA" id="ARBA00022692"/>
    </source>
</evidence>
<feature type="compositionally biased region" description="Gly residues" evidence="14">
    <location>
        <begin position="580"/>
        <end position="589"/>
    </location>
</feature>
<dbReference type="PANTHER" id="PTHR34220">
    <property type="entry name" value="SENSOR HISTIDINE KINASE YPDA"/>
    <property type="match status" value="1"/>
</dbReference>
<evidence type="ECO:0000256" key="2">
    <source>
        <dbReference type="ARBA" id="ARBA00004651"/>
    </source>
</evidence>
<feature type="domain" description="Histidine kinase" evidence="16">
    <location>
        <begin position="501"/>
        <end position="630"/>
    </location>
</feature>
<dbReference type="InterPro" id="IPR036890">
    <property type="entry name" value="HATPase_C_sf"/>
</dbReference>
<evidence type="ECO:0000256" key="12">
    <source>
        <dbReference type="ARBA" id="ARBA00023012"/>
    </source>
</evidence>
<evidence type="ECO:0000313" key="18">
    <source>
        <dbReference type="EMBL" id="GIO65692.1"/>
    </source>
</evidence>
<dbReference type="SMART" id="SM00387">
    <property type="entry name" value="HATPase_c"/>
    <property type="match status" value="1"/>
</dbReference>